<dbReference type="GO" id="GO:0004553">
    <property type="term" value="F:hydrolase activity, hydrolyzing O-glycosyl compounds"/>
    <property type="evidence" value="ECO:0007669"/>
    <property type="project" value="InterPro"/>
</dbReference>
<keyword evidence="3" id="KW-0378">Hydrolase</keyword>
<gene>
    <name evidence="11" type="ORF">Dda_8332</name>
</gene>
<evidence type="ECO:0000313" key="11">
    <source>
        <dbReference type="EMBL" id="KAJ6256470.1"/>
    </source>
</evidence>
<dbReference type="Gene3D" id="3.40.50.1580">
    <property type="entry name" value="Nucleoside phosphorylase domain"/>
    <property type="match status" value="1"/>
</dbReference>
<dbReference type="SUPFAM" id="SSF81296">
    <property type="entry name" value="E set domains"/>
    <property type="match status" value="1"/>
</dbReference>
<keyword evidence="7" id="KW-0624">Polysaccharide degradation</keyword>
<dbReference type="Pfam" id="PF01048">
    <property type="entry name" value="PNP_UDP_1"/>
    <property type="match status" value="1"/>
</dbReference>
<dbReference type="SUPFAM" id="SSF53167">
    <property type="entry name" value="Purine and uridine phosphorylases"/>
    <property type="match status" value="1"/>
</dbReference>
<evidence type="ECO:0000256" key="4">
    <source>
        <dbReference type="ARBA" id="ARBA00023001"/>
    </source>
</evidence>
<dbReference type="Proteomes" id="UP001221413">
    <property type="component" value="Unassembled WGS sequence"/>
</dbReference>
<keyword evidence="4" id="KW-0136">Cellulose degradation</keyword>
<feature type="domain" description="Glycoside hydrolase family 5" evidence="8">
    <location>
        <begin position="441"/>
        <end position="709"/>
    </location>
</feature>
<feature type="domain" description="Nucleoside phosphorylase" evidence="9">
    <location>
        <begin position="44"/>
        <end position="298"/>
    </location>
</feature>
<dbReference type="InterPro" id="IPR017853">
    <property type="entry name" value="GH"/>
</dbReference>
<dbReference type="SUPFAM" id="SSF51445">
    <property type="entry name" value="(Trans)glycosidases"/>
    <property type="match status" value="1"/>
</dbReference>
<keyword evidence="12" id="KW-1185">Reference proteome</keyword>
<dbReference type="Pfam" id="PF00150">
    <property type="entry name" value="Cellulase"/>
    <property type="match status" value="1"/>
</dbReference>
<dbReference type="GO" id="GO:0009116">
    <property type="term" value="P:nucleoside metabolic process"/>
    <property type="evidence" value="ECO:0007669"/>
    <property type="project" value="InterPro"/>
</dbReference>
<keyword evidence="5" id="KW-0119">Carbohydrate metabolism</keyword>
<dbReference type="InterPro" id="IPR053137">
    <property type="entry name" value="NLR-like"/>
</dbReference>
<dbReference type="EMBL" id="JAQGDS010000012">
    <property type="protein sequence ID" value="KAJ6256470.1"/>
    <property type="molecule type" value="Genomic_DNA"/>
</dbReference>
<evidence type="ECO:0000256" key="2">
    <source>
        <dbReference type="ARBA" id="ARBA00022729"/>
    </source>
</evidence>
<evidence type="ECO:0008006" key="13">
    <source>
        <dbReference type="Google" id="ProtNLM"/>
    </source>
</evidence>
<dbReference type="PANTHER" id="PTHR46082:SF11">
    <property type="entry name" value="AAA+ ATPASE DOMAIN-CONTAINING PROTEIN-RELATED"/>
    <property type="match status" value="1"/>
</dbReference>
<dbReference type="AlphaFoldDB" id="A0AAD6IRY3"/>
<dbReference type="InterPro" id="IPR005102">
    <property type="entry name" value="Carbo-bd_X2"/>
</dbReference>
<evidence type="ECO:0000313" key="12">
    <source>
        <dbReference type="Proteomes" id="UP001221413"/>
    </source>
</evidence>
<protein>
    <recommendedName>
        <fullName evidence="13">Cellulase</fullName>
    </recommendedName>
</protein>
<evidence type="ECO:0000259" key="8">
    <source>
        <dbReference type="Pfam" id="PF00150"/>
    </source>
</evidence>
<keyword evidence="6" id="KW-0326">Glycosidase</keyword>
<dbReference type="Gene3D" id="2.60.40.10">
    <property type="entry name" value="Immunoglobulins"/>
    <property type="match status" value="1"/>
</dbReference>
<dbReference type="Gene3D" id="3.20.20.80">
    <property type="entry name" value="Glycosidases"/>
    <property type="match status" value="1"/>
</dbReference>
<comment type="similarity">
    <text evidence="1">Belongs to the glycosyl hydrolase 5 (cellulase A) family.</text>
</comment>
<dbReference type="InterPro" id="IPR014756">
    <property type="entry name" value="Ig_E-set"/>
</dbReference>
<dbReference type="InterPro" id="IPR001547">
    <property type="entry name" value="Glyco_hydro_5"/>
</dbReference>
<dbReference type="InterPro" id="IPR035994">
    <property type="entry name" value="Nucleoside_phosphorylase_sf"/>
</dbReference>
<comment type="caution">
    <text evidence="11">The sequence shown here is derived from an EMBL/GenBank/DDBJ whole genome shotgun (WGS) entry which is preliminary data.</text>
</comment>
<reference evidence="11" key="1">
    <citation type="submission" date="2023-01" db="EMBL/GenBank/DDBJ databases">
        <title>The chitinases involved in constricting ring structure development in the nematode-trapping fungus Drechslerella dactyloides.</title>
        <authorList>
            <person name="Wang R."/>
            <person name="Zhang L."/>
            <person name="Tang P."/>
            <person name="Li S."/>
            <person name="Liang L."/>
        </authorList>
    </citation>
    <scope>NUCLEOTIDE SEQUENCE</scope>
    <source>
        <strain evidence="11">YMF1.00031</strain>
    </source>
</reference>
<evidence type="ECO:0000256" key="1">
    <source>
        <dbReference type="ARBA" id="ARBA00005641"/>
    </source>
</evidence>
<feature type="domain" description="Carbohydrate binding X2" evidence="10">
    <location>
        <begin position="752"/>
        <end position="838"/>
    </location>
</feature>
<dbReference type="InterPro" id="IPR000845">
    <property type="entry name" value="Nucleoside_phosphorylase_d"/>
</dbReference>
<evidence type="ECO:0000256" key="7">
    <source>
        <dbReference type="ARBA" id="ARBA00023326"/>
    </source>
</evidence>
<evidence type="ECO:0000259" key="9">
    <source>
        <dbReference type="Pfam" id="PF01048"/>
    </source>
</evidence>
<sequence length="957" mass="106287">MASKKKKLEADAFTVGIIYAKPLEMTAINVMIDEFYLPVTLPASDTNEYVLGRIGDHNVAIVGPALGKQGKVSVASVVARIPHTFRNMKVGLLVGIGGGVPYPEKEDVRLGDVVVGAPEYTPAIIQYDLGKQYTDSTEVSRALNKPPDLLLKVVNKVHDEYQRAKEGEDFFAMHLKRYQQYRQLREKYRRPNVPDRLFRPDFEHGESSLCESHEPTYEIQRPIREETIRVHFSTILSGDMVMKSGSIRDRLSQRYHRALCFEMEAAGVVDDLPCLVVRGICDYADSHKNKEWQHFAAATAACFARELLLSMAKRTLEPLEGAGQAAGSKGVEIHQSAVNNSGVMIAHNTGGFSFKPRWGINSHHNYARHHNSNKLKDVYHIGSVFHYINSLFSDIDTLLYRTATSSGVCGTATFVPISAQTAFDALNPGWNIGNTLDAIPNEGSWNNPPITSTVIDAIKASGYKSIRIPVTWTHHFSGASPTWTIDPAWMDRVEAVVDIVLSKGLYAVLNVHHDSWEWFDITQFDNAGVEERFGALWSQIGNRFKCKSERLLFEPINEPPGTTADHGAELNKLNDIFLTRINTAGGFNPQRVVTLCGLGMDSYKTISWFQRGSLYPNQPWGLQFHYYSPYDFIFRAWGKTTWGSDAEKVSLETDFSTFRGNFSGVPVVIGEFGGSPTGLEPAAAWRYFDFLTRMAVKYHFSIMAWDNGDDLFNRTALQWHNPTGQSILMSGSKGVLSTLALSTTDGAVPQLSSAFIFHKVGTPVTSQTASYEMHGAFVSIKNKAGTTLTSSQYTFSSAGVLTLSETYLSTLYTASSTTGVIEELTLSFSQGAFLTLTIIQWAVPVLSETALAVPTADYRIPITWNGYNRVAAVRAVWDNGVYVSDDWTVYLPTSQQARWTFGNWGYETNNVVLWQSGADYLRNNKPAGVTSAVLTWEFYPRDGYTAGSNAVNMTITF</sequence>
<dbReference type="InterPro" id="IPR013783">
    <property type="entry name" value="Ig-like_fold"/>
</dbReference>
<dbReference type="Pfam" id="PF03442">
    <property type="entry name" value="CBM_X2"/>
    <property type="match status" value="1"/>
</dbReference>
<evidence type="ECO:0000256" key="3">
    <source>
        <dbReference type="ARBA" id="ARBA00022801"/>
    </source>
</evidence>
<evidence type="ECO:0000256" key="6">
    <source>
        <dbReference type="ARBA" id="ARBA00023295"/>
    </source>
</evidence>
<proteinExistence type="inferred from homology"/>
<dbReference type="PANTHER" id="PTHR46082">
    <property type="entry name" value="ATP/GTP-BINDING PROTEIN-RELATED"/>
    <property type="match status" value="1"/>
</dbReference>
<keyword evidence="2" id="KW-0732">Signal</keyword>
<dbReference type="GO" id="GO:0030245">
    <property type="term" value="P:cellulose catabolic process"/>
    <property type="evidence" value="ECO:0007669"/>
    <property type="project" value="UniProtKB-KW"/>
</dbReference>
<organism evidence="11 12">
    <name type="scientific">Drechslerella dactyloides</name>
    <name type="common">Nematode-trapping fungus</name>
    <name type="synonym">Arthrobotrys dactyloides</name>
    <dbReference type="NCBI Taxonomy" id="74499"/>
    <lineage>
        <taxon>Eukaryota</taxon>
        <taxon>Fungi</taxon>
        <taxon>Dikarya</taxon>
        <taxon>Ascomycota</taxon>
        <taxon>Pezizomycotina</taxon>
        <taxon>Orbiliomycetes</taxon>
        <taxon>Orbiliales</taxon>
        <taxon>Orbiliaceae</taxon>
        <taxon>Drechslerella</taxon>
    </lineage>
</organism>
<evidence type="ECO:0000256" key="5">
    <source>
        <dbReference type="ARBA" id="ARBA00023277"/>
    </source>
</evidence>
<evidence type="ECO:0000259" key="10">
    <source>
        <dbReference type="Pfam" id="PF03442"/>
    </source>
</evidence>
<name>A0AAD6IRY3_DREDA</name>
<accession>A0AAD6IRY3</accession>